<organism evidence="1 2">
    <name type="scientific">Brumimicrobium salinarum</name>
    <dbReference type="NCBI Taxonomy" id="2058658"/>
    <lineage>
        <taxon>Bacteria</taxon>
        <taxon>Pseudomonadati</taxon>
        <taxon>Bacteroidota</taxon>
        <taxon>Flavobacteriia</taxon>
        <taxon>Flavobacteriales</taxon>
        <taxon>Crocinitomicaceae</taxon>
        <taxon>Brumimicrobium</taxon>
    </lineage>
</organism>
<evidence type="ECO:0000313" key="2">
    <source>
        <dbReference type="Proteomes" id="UP000236654"/>
    </source>
</evidence>
<gene>
    <name evidence="1" type="ORF">CW751_00935</name>
</gene>
<dbReference type="InterPro" id="IPR011330">
    <property type="entry name" value="Glyco_hydro/deAcase_b/a-brl"/>
</dbReference>
<evidence type="ECO:0000313" key="1">
    <source>
        <dbReference type="EMBL" id="PKR81932.1"/>
    </source>
</evidence>
<dbReference type="Gene3D" id="3.20.20.370">
    <property type="entry name" value="Glycoside hydrolase/deacetylase"/>
    <property type="match status" value="1"/>
</dbReference>
<sequence length="241" mass="27857">MQKMEININADLGEMAGQDEAIMPYLFSCNIATGGHIGDEESMRKTIELANEHRVKIGAHPSYPDTNNFGRVRPEISDSALKESLKKQLYNFYELAAKIEVEIHHIKPHGALYHDVANDKNKAALFLTILDELGLKTSIYTLKDGFLNEFGQKEHKIYFEAFIDRRYKDDLNLVNRKESHALINEAKRVWEQLESMYYHEKVKVETGNFVPLKADTYCLHGDHPNALEILQYIYRKVNQNK</sequence>
<name>A0A2I0R5S6_9FLAO</name>
<dbReference type="Pfam" id="PF03746">
    <property type="entry name" value="LamB_YcsF"/>
    <property type="match status" value="1"/>
</dbReference>
<reference evidence="1 2" key="1">
    <citation type="submission" date="2017-12" db="EMBL/GenBank/DDBJ databases">
        <title>The draft genome sequence of Brumimicrobium saltpan LHR20.</title>
        <authorList>
            <person name="Do Z.-J."/>
            <person name="Luo H.-R."/>
        </authorList>
    </citation>
    <scope>NUCLEOTIDE SEQUENCE [LARGE SCALE GENOMIC DNA]</scope>
    <source>
        <strain evidence="1 2">LHR20</strain>
    </source>
</reference>
<dbReference type="CDD" id="cd10801">
    <property type="entry name" value="LamB_YcsF_like_1"/>
    <property type="match status" value="1"/>
</dbReference>
<dbReference type="PANTHER" id="PTHR30292:SF0">
    <property type="entry name" value="5-OXOPROLINASE SUBUNIT A"/>
    <property type="match status" value="1"/>
</dbReference>
<dbReference type="InterPro" id="IPR005501">
    <property type="entry name" value="LamB/YcsF/PxpA-like"/>
</dbReference>
<comment type="caution">
    <text evidence="1">The sequence shown here is derived from an EMBL/GenBank/DDBJ whole genome shotgun (WGS) entry which is preliminary data.</text>
</comment>
<dbReference type="EMBL" id="PJNI01000001">
    <property type="protein sequence ID" value="PKR81932.1"/>
    <property type="molecule type" value="Genomic_DNA"/>
</dbReference>
<dbReference type="SUPFAM" id="SSF88713">
    <property type="entry name" value="Glycoside hydrolase/deacetylase"/>
    <property type="match status" value="1"/>
</dbReference>
<accession>A0A2I0R5S6</accession>
<keyword evidence="2" id="KW-1185">Reference proteome</keyword>
<proteinExistence type="predicted"/>
<dbReference type="GO" id="GO:0005975">
    <property type="term" value="P:carbohydrate metabolic process"/>
    <property type="evidence" value="ECO:0007669"/>
    <property type="project" value="InterPro"/>
</dbReference>
<protein>
    <submittedName>
        <fullName evidence="1">Lactam utilization protein LamB</fullName>
    </submittedName>
</protein>
<dbReference type="Proteomes" id="UP000236654">
    <property type="component" value="Unassembled WGS sequence"/>
</dbReference>
<dbReference type="OrthoDB" id="9773478at2"/>
<dbReference type="PANTHER" id="PTHR30292">
    <property type="entry name" value="UNCHARACTERIZED PROTEIN YBGL-RELATED"/>
    <property type="match status" value="1"/>
</dbReference>
<dbReference type="AlphaFoldDB" id="A0A2I0R5S6"/>